<accession>A0A3N4IXH8</accession>
<dbReference type="AlphaFoldDB" id="A0A3N4IXH8"/>
<evidence type="ECO:0000313" key="2">
    <source>
        <dbReference type="EMBL" id="RPA90902.1"/>
    </source>
</evidence>
<proteinExistence type="predicted"/>
<feature type="region of interest" description="Disordered" evidence="1">
    <location>
        <begin position="29"/>
        <end position="53"/>
    </location>
</feature>
<evidence type="ECO:0000256" key="1">
    <source>
        <dbReference type="SAM" id="MobiDB-lite"/>
    </source>
</evidence>
<keyword evidence="3" id="KW-1185">Reference proteome</keyword>
<name>A0A3N4IXH8_9PEZI</name>
<dbReference type="EMBL" id="ML120510">
    <property type="protein sequence ID" value="RPA90902.1"/>
    <property type="molecule type" value="Genomic_DNA"/>
</dbReference>
<sequence>IPLSLSIQTLFFHSKTPITRKLIIIPQSTAPPSLPSGANPAHTLSTSGHRPLT</sequence>
<feature type="compositionally biased region" description="Polar residues" evidence="1">
    <location>
        <begin position="42"/>
        <end position="53"/>
    </location>
</feature>
<protein>
    <submittedName>
        <fullName evidence="2">Uncharacterized protein</fullName>
    </submittedName>
</protein>
<dbReference type="Proteomes" id="UP000276215">
    <property type="component" value="Unassembled WGS sequence"/>
</dbReference>
<feature type="non-terminal residue" evidence="2">
    <location>
        <position position="1"/>
    </location>
</feature>
<gene>
    <name evidence="2" type="ORF">L873DRAFT_1820278</name>
</gene>
<organism evidence="2 3">
    <name type="scientific">Choiromyces venosus 120613-1</name>
    <dbReference type="NCBI Taxonomy" id="1336337"/>
    <lineage>
        <taxon>Eukaryota</taxon>
        <taxon>Fungi</taxon>
        <taxon>Dikarya</taxon>
        <taxon>Ascomycota</taxon>
        <taxon>Pezizomycotina</taxon>
        <taxon>Pezizomycetes</taxon>
        <taxon>Pezizales</taxon>
        <taxon>Tuberaceae</taxon>
        <taxon>Choiromyces</taxon>
    </lineage>
</organism>
<evidence type="ECO:0000313" key="3">
    <source>
        <dbReference type="Proteomes" id="UP000276215"/>
    </source>
</evidence>
<reference evidence="2 3" key="1">
    <citation type="journal article" date="2018" name="Nat. Ecol. Evol.">
        <title>Pezizomycetes genomes reveal the molecular basis of ectomycorrhizal truffle lifestyle.</title>
        <authorList>
            <person name="Murat C."/>
            <person name="Payen T."/>
            <person name="Noel B."/>
            <person name="Kuo A."/>
            <person name="Morin E."/>
            <person name="Chen J."/>
            <person name="Kohler A."/>
            <person name="Krizsan K."/>
            <person name="Balestrini R."/>
            <person name="Da Silva C."/>
            <person name="Montanini B."/>
            <person name="Hainaut M."/>
            <person name="Levati E."/>
            <person name="Barry K.W."/>
            <person name="Belfiori B."/>
            <person name="Cichocki N."/>
            <person name="Clum A."/>
            <person name="Dockter R.B."/>
            <person name="Fauchery L."/>
            <person name="Guy J."/>
            <person name="Iotti M."/>
            <person name="Le Tacon F."/>
            <person name="Lindquist E.A."/>
            <person name="Lipzen A."/>
            <person name="Malagnac F."/>
            <person name="Mello A."/>
            <person name="Molinier V."/>
            <person name="Miyauchi S."/>
            <person name="Poulain J."/>
            <person name="Riccioni C."/>
            <person name="Rubini A."/>
            <person name="Sitrit Y."/>
            <person name="Splivallo R."/>
            <person name="Traeger S."/>
            <person name="Wang M."/>
            <person name="Zifcakova L."/>
            <person name="Wipf D."/>
            <person name="Zambonelli A."/>
            <person name="Paolocci F."/>
            <person name="Nowrousian M."/>
            <person name="Ottonello S."/>
            <person name="Baldrian P."/>
            <person name="Spatafora J.W."/>
            <person name="Henrissat B."/>
            <person name="Nagy L.G."/>
            <person name="Aury J.M."/>
            <person name="Wincker P."/>
            <person name="Grigoriev I.V."/>
            <person name="Bonfante P."/>
            <person name="Martin F.M."/>
        </authorList>
    </citation>
    <scope>NUCLEOTIDE SEQUENCE [LARGE SCALE GENOMIC DNA]</scope>
    <source>
        <strain evidence="2 3">120613-1</strain>
    </source>
</reference>